<sequence>MNPKALIAEFIGTFALIFIGISSIATNHITKIGTLSPVDLVAIALAHGFTIAVMVSATAAISGGHLNPAVTFGALLTRKIDGKNAVGYIISQCLGGIFAASMVKLAIPLQALQAVGMGTPSLGKNITPLMGLVMEFIMTFFLVFVVFGTAIDKRAPKMGGLFIGLTVALDILAGGAITGAAMNPARYLGPALIAGRLQDFWLYWIGPLAGGAVAALLYHYQLEEKSSHST</sequence>
<name>A0A856MII9_9CYAN</name>
<dbReference type="PRINTS" id="PR00783">
    <property type="entry name" value="MINTRINSICP"/>
</dbReference>
<organism evidence="10 11">
    <name type="scientific">Brasilonema sennae CENA114</name>
    <dbReference type="NCBI Taxonomy" id="415709"/>
    <lineage>
        <taxon>Bacteria</taxon>
        <taxon>Bacillati</taxon>
        <taxon>Cyanobacteriota</taxon>
        <taxon>Cyanophyceae</taxon>
        <taxon>Nostocales</taxon>
        <taxon>Scytonemataceae</taxon>
        <taxon>Brasilonema</taxon>
        <taxon>Bromeliae group (in: Brasilonema)</taxon>
    </lineage>
</organism>
<keyword evidence="3 8" id="KW-0813">Transport</keyword>
<evidence type="ECO:0000313" key="11">
    <source>
        <dbReference type="Proteomes" id="UP000503129"/>
    </source>
</evidence>
<evidence type="ECO:0000313" key="10">
    <source>
        <dbReference type="EMBL" id="QDL10079.1"/>
    </source>
</evidence>
<dbReference type="PANTHER" id="PTHR19139">
    <property type="entry name" value="AQUAPORIN TRANSPORTER"/>
    <property type="match status" value="1"/>
</dbReference>
<feature type="transmembrane region" description="Helical" evidence="9">
    <location>
        <begin position="201"/>
        <end position="220"/>
    </location>
</feature>
<comment type="similarity">
    <text evidence="2 8">Belongs to the MIP/aquaporin (TC 1.A.8) family.</text>
</comment>
<dbReference type="GO" id="GO:0015250">
    <property type="term" value="F:water channel activity"/>
    <property type="evidence" value="ECO:0007669"/>
    <property type="project" value="TreeGrafter"/>
</dbReference>
<evidence type="ECO:0000256" key="8">
    <source>
        <dbReference type="RuleBase" id="RU000477"/>
    </source>
</evidence>
<evidence type="ECO:0000256" key="4">
    <source>
        <dbReference type="ARBA" id="ARBA00022475"/>
    </source>
</evidence>
<dbReference type="PANTHER" id="PTHR19139:SF199">
    <property type="entry name" value="MIP17260P"/>
    <property type="match status" value="1"/>
</dbReference>
<comment type="subcellular location">
    <subcellularLocation>
        <location evidence="1">Cell membrane</location>
        <topology evidence="1">Multi-pass membrane protein</topology>
    </subcellularLocation>
</comment>
<evidence type="ECO:0000256" key="6">
    <source>
        <dbReference type="ARBA" id="ARBA00022989"/>
    </source>
</evidence>
<keyword evidence="6 9" id="KW-1133">Transmembrane helix</keyword>
<reference evidence="10 11" key="1">
    <citation type="submission" date="2018-06" db="EMBL/GenBank/DDBJ databases">
        <title>Comparative genomics of Brasilonema spp. strains.</title>
        <authorList>
            <person name="Alvarenga D.O."/>
            <person name="Fiore M.F."/>
            <person name="Varani A.M."/>
        </authorList>
    </citation>
    <scope>NUCLEOTIDE SEQUENCE [LARGE SCALE GENOMIC DNA]</scope>
    <source>
        <strain evidence="10 11">CENA114</strain>
    </source>
</reference>
<dbReference type="NCBIfam" id="TIGR00861">
    <property type="entry name" value="MIP"/>
    <property type="match status" value="1"/>
</dbReference>
<dbReference type="GO" id="GO:0005886">
    <property type="term" value="C:plasma membrane"/>
    <property type="evidence" value="ECO:0007669"/>
    <property type="project" value="UniProtKB-SubCell"/>
</dbReference>
<dbReference type="RefSeq" id="WP_171977043.1">
    <property type="nucleotide sequence ID" value="NZ_CAWOXK010000001.1"/>
</dbReference>
<dbReference type="EMBL" id="CP030118">
    <property type="protein sequence ID" value="QDL10079.1"/>
    <property type="molecule type" value="Genomic_DNA"/>
</dbReference>
<keyword evidence="11" id="KW-1185">Reference proteome</keyword>
<feature type="transmembrane region" description="Helical" evidence="9">
    <location>
        <begin position="41"/>
        <end position="64"/>
    </location>
</feature>
<keyword evidence="7 9" id="KW-0472">Membrane</keyword>
<feature type="transmembrane region" description="Helical" evidence="9">
    <location>
        <begin position="127"/>
        <end position="147"/>
    </location>
</feature>
<evidence type="ECO:0000256" key="3">
    <source>
        <dbReference type="ARBA" id="ARBA00022448"/>
    </source>
</evidence>
<evidence type="ECO:0000256" key="9">
    <source>
        <dbReference type="SAM" id="Phobius"/>
    </source>
</evidence>
<keyword evidence="5 8" id="KW-0812">Transmembrane</keyword>
<dbReference type="CDD" id="cd00333">
    <property type="entry name" value="MIP"/>
    <property type="match status" value="1"/>
</dbReference>
<dbReference type="Gene3D" id="1.20.1080.10">
    <property type="entry name" value="Glycerol uptake facilitator protein"/>
    <property type="match status" value="1"/>
</dbReference>
<evidence type="ECO:0000256" key="2">
    <source>
        <dbReference type="ARBA" id="ARBA00006175"/>
    </source>
</evidence>
<dbReference type="PROSITE" id="PS00221">
    <property type="entry name" value="MIP"/>
    <property type="match status" value="1"/>
</dbReference>
<feature type="transmembrane region" description="Helical" evidence="9">
    <location>
        <begin position="7"/>
        <end position="29"/>
    </location>
</feature>
<evidence type="ECO:0000256" key="1">
    <source>
        <dbReference type="ARBA" id="ARBA00004651"/>
    </source>
</evidence>
<proteinExistence type="inferred from homology"/>
<dbReference type="AlphaFoldDB" id="A0A856MII9"/>
<keyword evidence="4" id="KW-1003">Cell membrane</keyword>
<dbReference type="InterPro" id="IPR023271">
    <property type="entry name" value="Aquaporin-like"/>
</dbReference>
<dbReference type="InterPro" id="IPR000425">
    <property type="entry name" value="MIP"/>
</dbReference>
<dbReference type="KEGG" id="bsen:DP114_21220"/>
<dbReference type="InterPro" id="IPR034294">
    <property type="entry name" value="Aquaporin_transptr"/>
</dbReference>
<accession>A0A856MII9</accession>
<evidence type="ECO:0000256" key="7">
    <source>
        <dbReference type="ARBA" id="ARBA00023136"/>
    </source>
</evidence>
<gene>
    <name evidence="10" type="ORF">DP114_21220</name>
</gene>
<dbReference type="Proteomes" id="UP000503129">
    <property type="component" value="Chromosome"/>
</dbReference>
<feature type="transmembrane region" description="Helical" evidence="9">
    <location>
        <begin position="159"/>
        <end position="181"/>
    </location>
</feature>
<evidence type="ECO:0000256" key="5">
    <source>
        <dbReference type="ARBA" id="ARBA00022692"/>
    </source>
</evidence>
<dbReference type="SUPFAM" id="SSF81338">
    <property type="entry name" value="Aquaporin-like"/>
    <property type="match status" value="1"/>
</dbReference>
<protein>
    <submittedName>
        <fullName evidence="10">Aquaporin</fullName>
    </submittedName>
</protein>
<dbReference type="InterPro" id="IPR022357">
    <property type="entry name" value="MIP_CS"/>
</dbReference>
<feature type="transmembrane region" description="Helical" evidence="9">
    <location>
        <begin position="85"/>
        <end position="107"/>
    </location>
</feature>
<dbReference type="Pfam" id="PF00230">
    <property type="entry name" value="MIP"/>
    <property type="match status" value="1"/>
</dbReference>